<gene>
    <name evidence="2" type="ORF">Dsin_016063</name>
</gene>
<feature type="compositionally biased region" description="Polar residues" evidence="1">
    <location>
        <begin position="123"/>
        <end position="163"/>
    </location>
</feature>
<dbReference type="EMBL" id="JANJYJ010000005">
    <property type="protein sequence ID" value="KAK3211357.1"/>
    <property type="molecule type" value="Genomic_DNA"/>
</dbReference>
<keyword evidence="3" id="KW-1185">Reference proteome</keyword>
<feature type="compositionally biased region" description="Acidic residues" evidence="1">
    <location>
        <begin position="193"/>
        <end position="202"/>
    </location>
</feature>
<organism evidence="2 3">
    <name type="scientific">Dipteronia sinensis</name>
    <dbReference type="NCBI Taxonomy" id="43782"/>
    <lineage>
        <taxon>Eukaryota</taxon>
        <taxon>Viridiplantae</taxon>
        <taxon>Streptophyta</taxon>
        <taxon>Embryophyta</taxon>
        <taxon>Tracheophyta</taxon>
        <taxon>Spermatophyta</taxon>
        <taxon>Magnoliopsida</taxon>
        <taxon>eudicotyledons</taxon>
        <taxon>Gunneridae</taxon>
        <taxon>Pentapetalae</taxon>
        <taxon>rosids</taxon>
        <taxon>malvids</taxon>
        <taxon>Sapindales</taxon>
        <taxon>Sapindaceae</taxon>
        <taxon>Hippocastanoideae</taxon>
        <taxon>Acereae</taxon>
        <taxon>Dipteronia</taxon>
    </lineage>
</organism>
<reference evidence="2" key="1">
    <citation type="journal article" date="2023" name="Plant J.">
        <title>Genome sequences and population genomics provide insights into the demographic history, inbreeding, and mutation load of two 'living fossil' tree species of Dipteronia.</title>
        <authorList>
            <person name="Feng Y."/>
            <person name="Comes H.P."/>
            <person name="Chen J."/>
            <person name="Zhu S."/>
            <person name="Lu R."/>
            <person name="Zhang X."/>
            <person name="Li P."/>
            <person name="Qiu J."/>
            <person name="Olsen K.M."/>
            <person name="Qiu Y."/>
        </authorList>
    </citation>
    <scope>NUCLEOTIDE SEQUENCE</scope>
    <source>
        <strain evidence="2">NBL</strain>
    </source>
</reference>
<accession>A0AAE0E5D0</accession>
<proteinExistence type="predicted"/>
<protein>
    <submittedName>
        <fullName evidence="2">Uncharacterized protein</fullName>
    </submittedName>
</protein>
<name>A0AAE0E5D0_9ROSI</name>
<sequence length="351" mass="39065">MSWLLVQCSEHWKGNRFTGPISFSVRLTKKDIIAYGELVETIYERTEVSRDKAELKLTSHVKMEDDIVTLSIMSDDDVEFVIIHKETGWAAIDVEFVNKHEFQPPANPIQSTCTVSPVKPTDNLRSMSGTPNYKSVSGSNNPLGSQASPGFTSADNNQATPAFTTKHIVVDDNDSSESIDTSGRSDSSKTSDTEDEIGDDDGGQPAIEDGTEERGVSRTPNSSSPTMNTRWTVSRSELYSIKVVRSVDMFEKSSDQGPIYKGQMFKDKPTLKRAVWSYAFAERNDNYNIEFKCVSACVIGDLFASKFGNPGLCIRPKDIVSEMKEQHGIHLSYNKAYRSKEHALNQVFGDR</sequence>
<comment type="caution">
    <text evidence="2">The sequence shown here is derived from an EMBL/GenBank/DDBJ whole genome shotgun (WGS) entry which is preliminary data.</text>
</comment>
<dbReference type="Proteomes" id="UP001281410">
    <property type="component" value="Unassembled WGS sequence"/>
</dbReference>
<dbReference type="AlphaFoldDB" id="A0AAE0E5D0"/>
<evidence type="ECO:0000313" key="3">
    <source>
        <dbReference type="Proteomes" id="UP001281410"/>
    </source>
</evidence>
<evidence type="ECO:0000256" key="1">
    <source>
        <dbReference type="SAM" id="MobiDB-lite"/>
    </source>
</evidence>
<feature type="compositionally biased region" description="Polar residues" evidence="1">
    <location>
        <begin position="218"/>
        <end position="230"/>
    </location>
</feature>
<evidence type="ECO:0000313" key="2">
    <source>
        <dbReference type="EMBL" id="KAK3211357.1"/>
    </source>
</evidence>
<feature type="region of interest" description="Disordered" evidence="1">
    <location>
        <begin position="108"/>
        <end position="230"/>
    </location>
</feature>